<dbReference type="Proteomes" id="UP000294134">
    <property type="component" value="Segment"/>
</dbReference>
<sequence>MKHPEPQLTYSVLESNAGMKFADRFLQESMHDPEKDTWVEGNVPFRRALVNRFQKLVMDMFCDELFMETILESPEEELSQDMLDTFAIYQEFNAKFPQYDVIAIIPMNLAGTVGFVIQSKPMRKQS</sequence>
<keyword evidence="2" id="KW-1185">Reference proteome</keyword>
<accession>A0A481W5B7</accession>
<name>A0A481W5B7_9CAUD</name>
<protein>
    <submittedName>
        <fullName evidence="1">Uncharacterized protein</fullName>
    </submittedName>
</protein>
<evidence type="ECO:0000313" key="2">
    <source>
        <dbReference type="Proteomes" id="UP000294134"/>
    </source>
</evidence>
<dbReference type="EMBL" id="MK552327">
    <property type="protein sequence ID" value="QBJ02574.1"/>
    <property type="molecule type" value="Genomic_DNA"/>
</dbReference>
<reference evidence="1 2" key="1">
    <citation type="submission" date="2019-02" db="EMBL/GenBank/DDBJ databases">
        <authorList>
            <person name="Frampton R.A."/>
            <person name="Wojtus J.K."/>
            <person name="Fineran P.C."/>
            <person name="Hendrickson H.L."/>
        </authorList>
    </citation>
    <scope>NUCLEOTIDE SEQUENCE [LARGE SCALE GENOMIC DNA]</scope>
</reference>
<proteinExistence type="predicted"/>
<gene>
    <name evidence="1" type="ORF">PSA21_44</name>
</gene>
<evidence type="ECO:0000313" key="1">
    <source>
        <dbReference type="EMBL" id="QBJ02574.1"/>
    </source>
</evidence>
<organism evidence="1 2">
    <name type="scientific">Pseudomonas phage Psa21</name>
    <dbReference type="NCBI Taxonomy" id="2530023"/>
    <lineage>
        <taxon>Viruses</taxon>
        <taxon>Duplodnaviria</taxon>
        <taxon>Heunggongvirae</taxon>
        <taxon>Uroviricota</taxon>
        <taxon>Caudoviricetes</taxon>
        <taxon>Chimalliviridae</taxon>
        <taxon>Tepukevirus</taxon>
        <taxon>Tepukevirus Psa21</taxon>
    </lineage>
</organism>